<evidence type="ECO:0000313" key="5">
    <source>
        <dbReference type="EMBL" id="MZR20922.1"/>
    </source>
</evidence>
<proteinExistence type="inferred from homology"/>
<dbReference type="GO" id="GO:0030976">
    <property type="term" value="F:thiamine pyrophosphate binding"/>
    <property type="evidence" value="ECO:0007669"/>
    <property type="project" value="InterPro"/>
</dbReference>
<evidence type="ECO:0000313" key="6">
    <source>
        <dbReference type="Proteomes" id="UP000445696"/>
    </source>
</evidence>
<dbReference type="InterPro" id="IPR012001">
    <property type="entry name" value="Thiamin_PyroP_enz_TPP-bd_dom"/>
</dbReference>
<dbReference type="InterPro" id="IPR011766">
    <property type="entry name" value="TPP_enzyme_TPP-bd"/>
</dbReference>
<comment type="similarity">
    <text evidence="1">Belongs to the TPP enzyme family.</text>
</comment>
<dbReference type="PANTHER" id="PTHR18968">
    <property type="entry name" value="THIAMINE PYROPHOSPHATE ENZYMES"/>
    <property type="match status" value="1"/>
</dbReference>
<reference evidence="5 6" key="1">
    <citation type="journal article" date="2014" name="Int. J. Syst. Evol. Microbiol.">
        <title>Sneathiella chungangensis sp. nov., isolated from a marine sand, and emended description of the genus Sneathiella.</title>
        <authorList>
            <person name="Siamphan C."/>
            <person name="Kim H."/>
            <person name="Lee J.S."/>
            <person name="Kim W."/>
        </authorList>
    </citation>
    <scope>NUCLEOTIDE SEQUENCE [LARGE SCALE GENOMIC DNA]</scope>
    <source>
        <strain evidence="5 6">KCTC 32476</strain>
    </source>
</reference>
<dbReference type="InterPro" id="IPR029061">
    <property type="entry name" value="THDP-binding"/>
</dbReference>
<evidence type="ECO:0000259" key="3">
    <source>
        <dbReference type="Pfam" id="PF02775"/>
    </source>
</evidence>
<dbReference type="RefSeq" id="WP_161337341.1">
    <property type="nucleotide sequence ID" value="NZ_JBHSDG010000002.1"/>
</dbReference>
<organism evidence="5 6">
    <name type="scientific">Sneathiella chungangensis</name>
    <dbReference type="NCBI Taxonomy" id="1418234"/>
    <lineage>
        <taxon>Bacteria</taxon>
        <taxon>Pseudomonadati</taxon>
        <taxon>Pseudomonadota</taxon>
        <taxon>Alphaproteobacteria</taxon>
        <taxon>Sneathiellales</taxon>
        <taxon>Sneathiellaceae</taxon>
        <taxon>Sneathiella</taxon>
    </lineage>
</organism>
<keyword evidence="6" id="KW-1185">Reference proteome</keyword>
<dbReference type="Gene3D" id="3.40.50.970">
    <property type="match status" value="2"/>
</dbReference>
<dbReference type="GO" id="GO:0050660">
    <property type="term" value="F:flavin adenine dinucleotide binding"/>
    <property type="evidence" value="ECO:0007669"/>
    <property type="project" value="TreeGrafter"/>
</dbReference>
<dbReference type="CDD" id="cd07035">
    <property type="entry name" value="TPP_PYR_POX_like"/>
    <property type="match status" value="1"/>
</dbReference>
<dbReference type="CDD" id="cd02002">
    <property type="entry name" value="TPP_BFDC"/>
    <property type="match status" value="1"/>
</dbReference>
<evidence type="ECO:0000256" key="2">
    <source>
        <dbReference type="ARBA" id="ARBA00023052"/>
    </source>
</evidence>
<dbReference type="InterPro" id="IPR045229">
    <property type="entry name" value="TPP_enz"/>
</dbReference>
<gene>
    <name evidence="5" type="ORF">GQF03_01095</name>
</gene>
<dbReference type="Pfam" id="PF02775">
    <property type="entry name" value="TPP_enzyme_C"/>
    <property type="match status" value="1"/>
</dbReference>
<protein>
    <submittedName>
        <fullName evidence="5">Acetolactate synthase large subunit</fullName>
    </submittedName>
</protein>
<sequence length="515" mass="53555">MNGADLVVKTLADCGVDLCFANPGTSEMHFLAALDQRADIRPVLALQENIATGAADGYGRLAGKPAVTLLHLGPGLANGLSNLHNAARALTPIVNVVGDHATTHRALDAPLTSDIEALSRTVSVSTLTVPVKTGVANATHTAVKAALGPKPGVSTLLLPADAAWSEADSSAQISSNFINSNFQHSSASLDEAVRILRQPNSVLLLGHHAVRGKALEIAGQISDKTGTRLIAQTTNPVIDRGIGRVPITRLPFPIEAALATLQNVPAMVLLGAKAPVAFFAYPGKPGRLTPNDCKIVDFCPPAGDAIASLAALADAVDAYGVASHTTKAGDRPVLTGLLDAGAVGHILATLLPEGAVIVDEAITNSVPIAAATATAAPHEWLQNMGGSIGYGAPAATGCAFARPDRPIVTLIGDGSAMYTLQALWTQARENLHVITIILVNRTYKILQLEAEKLVTRTQGNAIQKTLNIDSPELNFVKMAEGMGVAAERVETIKAFQKTLESAFRNPGPTLIEVML</sequence>
<keyword evidence="2" id="KW-0786">Thiamine pyrophosphate</keyword>
<dbReference type="AlphaFoldDB" id="A0A845MA93"/>
<accession>A0A845MA93</accession>
<dbReference type="GO" id="GO:0044281">
    <property type="term" value="P:small molecule metabolic process"/>
    <property type="evidence" value="ECO:0007669"/>
    <property type="project" value="UniProtKB-ARBA"/>
</dbReference>
<dbReference type="GO" id="GO:0003984">
    <property type="term" value="F:acetolactate synthase activity"/>
    <property type="evidence" value="ECO:0007669"/>
    <property type="project" value="TreeGrafter"/>
</dbReference>
<dbReference type="OrthoDB" id="9773408at2"/>
<dbReference type="PANTHER" id="PTHR18968:SF86">
    <property type="entry name" value="ACETOLACTATE SYNTHASE LARGE SUBUNIT ILVX-RELATED"/>
    <property type="match status" value="1"/>
</dbReference>
<evidence type="ECO:0000259" key="4">
    <source>
        <dbReference type="Pfam" id="PF02776"/>
    </source>
</evidence>
<dbReference type="SUPFAM" id="SSF52518">
    <property type="entry name" value="Thiamin diphosphate-binding fold (THDP-binding)"/>
    <property type="match status" value="2"/>
</dbReference>
<feature type="domain" description="Thiamine pyrophosphate enzyme TPP-binding" evidence="3">
    <location>
        <begin position="373"/>
        <end position="513"/>
    </location>
</feature>
<comment type="caution">
    <text evidence="5">The sequence shown here is derived from an EMBL/GenBank/DDBJ whole genome shotgun (WGS) entry which is preliminary data.</text>
</comment>
<dbReference type="Proteomes" id="UP000445696">
    <property type="component" value="Unassembled WGS sequence"/>
</dbReference>
<dbReference type="Pfam" id="PF02776">
    <property type="entry name" value="TPP_enzyme_N"/>
    <property type="match status" value="1"/>
</dbReference>
<evidence type="ECO:0000256" key="1">
    <source>
        <dbReference type="ARBA" id="ARBA00007812"/>
    </source>
</evidence>
<feature type="domain" description="Thiamine pyrophosphate enzyme N-terminal TPP-binding" evidence="4">
    <location>
        <begin position="1"/>
        <end position="106"/>
    </location>
</feature>
<name>A0A845MA93_9PROT</name>
<dbReference type="EMBL" id="WTVA01000001">
    <property type="protein sequence ID" value="MZR20922.1"/>
    <property type="molecule type" value="Genomic_DNA"/>
</dbReference>
<dbReference type="NCBIfam" id="NF005760">
    <property type="entry name" value="PRK07586.1"/>
    <property type="match status" value="1"/>
</dbReference>